<dbReference type="RefSeq" id="WP_273602550.1">
    <property type="nucleotide sequence ID" value="NZ_JAQQXT010000029.1"/>
</dbReference>
<dbReference type="SMART" id="SM00530">
    <property type="entry name" value="HTH_XRE"/>
    <property type="match status" value="1"/>
</dbReference>
<evidence type="ECO:0000313" key="2">
    <source>
        <dbReference type="EMBL" id="MDC8774564.1"/>
    </source>
</evidence>
<feature type="domain" description="HTH cro/C1-type" evidence="1">
    <location>
        <begin position="16"/>
        <end position="65"/>
    </location>
</feature>
<dbReference type="InterPro" id="IPR032350">
    <property type="entry name" value="Nbr1_FW"/>
</dbReference>
<dbReference type="SUPFAM" id="SSF47413">
    <property type="entry name" value="lambda repressor-like DNA-binding domains"/>
    <property type="match status" value="1"/>
</dbReference>
<dbReference type="Pfam" id="PF16158">
    <property type="entry name" value="N_BRCA1_IG"/>
    <property type="match status" value="1"/>
</dbReference>
<dbReference type="PANTHER" id="PTHR20930">
    <property type="entry name" value="OVARIAN CARCINOMA ANTIGEN CA125-RELATED"/>
    <property type="match status" value="1"/>
</dbReference>
<dbReference type="CDD" id="cd14947">
    <property type="entry name" value="NBR1_like"/>
    <property type="match status" value="1"/>
</dbReference>
<name>A0ABT5KKT8_9BURK</name>
<dbReference type="Gene3D" id="2.60.40.10">
    <property type="entry name" value="Immunoglobulins"/>
    <property type="match status" value="1"/>
</dbReference>
<dbReference type="Proteomes" id="UP001221189">
    <property type="component" value="Unassembled WGS sequence"/>
</dbReference>
<gene>
    <name evidence="2" type="ORF">PRZ03_23620</name>
</gene>
<comment type="caution">
    <text evidence="2">The sequence shown here is derived from an EMBL/GenBank/DDBJ whole genome shotgun (WGS) entry which is preliminary data.</text>
</comment>
<dbReference type="InterPro" id="IPR001387">
    <property type="entry name" value="Cro/C1-type_HTH"/>
</dbReference>
<evidence type="ECO:0000259" key="1">
    <source>
        <dbReference type="PROSITE" id="PS50943"/>
    </source>
</evidence>
<protein>
    <submittedName>
        <fullName evidence="2">NBR1-Ig-like domain-containing protein</fullName>
    </submittedName>
</protein>
<reference evidence="2 3" key="1">
    <citation type="submission" date="2022-10" db="EMBL/GenBank/DDBJ databases">
        <title>Paucibacter sp. hw1 Genome sequencing.</title>
        <authorList>
            <person name="Park S."/>
        </authorList>
    </citation>
    <scope>NUCLEOTIDE SEQUENCE [LARGE SCALE GENOMIC DNA]</scope>
    <source>
        <strain evidence="3">hw1</strain>
    </source>
</reference>
<accession>A0ABT5KKT8</accession>
<dbReference type="InterPro" id="IPR010982">
    <property type="entry name" value="Lambda_DNA-bd_dom_sf"/>
</dbReference>
<dbReference type="PROSITE" id="PS50943">
    <property type="entry name" value="HTH_CROC1"/>
    <property type="match status" value="1"/>
</dbReference>
<dbReference type="Gene3D" id="1.10.260.40">
    <property type="entry name" value="lambda repressor-like DNA-binding domains"/>
    <property type="match status" value="1"/>
</dbReference>
<dbReference type="Pfam" id="PF13443">
    <property type="entry name" value="HTH_26"/>
    <property type="match status" value="1"/>
</dbReference>
<dbReference type="EMBL" id="JAQQXT010000029">
    <property type="protein sequence ID" value="MDC8774564.1"/>
    <property type="molecule type" value="Genomic_DNA"/>
</dbReference>
<sequence length="223" mass="24676">MTETLSSYVRIRAQTLGISTTELCRRAKLSRQTLHSLLNDQGAKLPSLQTVVALAQVLQVHPLRLLQLLFDEHPPLASKRNAPSLLGDQSAFVRDVNFADGALVLPGQRFVKTWEVQNVGRVAWQDRFMQCMDEELIVQTRDGRTIRVADNLIPTSTLVPIPNTEPGQTVMISVELTAPHMPGTLLSYWKSVFADGTLCFPEAQGLSAKVRVSTLATASQEMR</sequence>
<proteinExistence type="predicted"/>
<organism evidence="2 3">
    <name type="scientific">Roseateles albus</name>
    <dbReference type="NCBI Taxonomy" id="2987525"/>
    <lineage>
        <taxon>Bacteria</taxon>
        <taxon>Pseudomonadati</taxon>
        <taxon>Pseudomonadota</taxon>
        <taxon>Betaproteobacteria</taxon>
        <taxon>Burkholderiales</taxon>
        <taxon>Sphaerotilaceae</taxon>
        <taxon>Roseateles</taxon>
    </lineage>
</organism>
<dbReference type="InterPro" id="IPR013783">
    <property type="entry name" value="Ig-like_fold"/>
</dbReference>
<keyword evidence="3" id="KW-1185">Reference proteome</keyword>
<evidence type="ECO:0000313" key="3">
    <source>
        <dbReference type="Proteomes" id="UP001221189"/>
    </source>
</evidence>
<dbReference type="PANTHER" id="PTHR20930:SF0">
    <property type="entry name" value="PROTEIN ILRUN"/>
    <property type="match status" value="1"/>
</dbReference>